<reference evidence="3 4" key="1">
    <citation type="journal article" date="2014" name="BMC Genomics">
        <title>Comparative genome sequencing reveals chemotype-specific gene clusters in the toxigenic black mold Stachybotrys.</title>
        <authorList>
            <person name="Semeiks J."/>
            <person name="Borek D."/>
            <person name="Otwinowski Z."/>
            <person name="Grishin N.V."/>
        </authorList>
    </citation>
    <scope>NUCLEOTIDE SEQUENCE [LARGE SCALE GENOMIC DNA]</scope>
    <source>
        <strain evidence="4">CBS 109288 / IBT 7711</strain>
    </source>
</reference>
<dbReference type="AlphaFoldDB" id="A0A084AVS9"/>
<dbReference type="InterPro" id="IPR056004">
    <property type="entry name" value="DUF7582"/>
</dbReference>
<protein>
    <recommendedName>
        <fullName evidence="2">DUF7582 domain-containing protein</fullName>
    </recommendedName>
</protein>
<feature type="domain" description="DUF7582" evidence="2">
    <location>
        <begin position="164"/>
        <end position="310"/>
    </location>
</feature>
<dbReference type="Proteomes" id="UP000028045">
    <property type="component" value="Unassembled WGS sequence"/>
</dbReference>
<gene>
    <name evidence="3" type="ORF">S7711_05722</name>
</gene>
<organism evidence="3 4">
    <name type="scientific">Stachybotrys chartarum (strain CBS 109288 / IBT 7711)</name>
    <name type="common">Toxic black mold</name>
    <name type="synonym">Stilbospora chartarum</name>
    <dbReference type="NCBI Taxonomy" id="1280523"/>
    <lineage>
        <taxon>Eukaryota</taxon>
        <taxon>Fungi</taxon>
        <taxon>Dikarya</taxon>
        <taxon>Ascomycota</taxon>
        <taxon>Pezizomycotina</taxon>
        <taxon>Sordariomycetes</taxon>
        <taxon>Hypocreomycetidae</taxon>
        <taxon>Hypocreales</taxon>
        <taxon>Stachybotryaceae</taxon>
        <taxon>Stachybotrys</taxon>
    </lineage>
</organism>
<proteinExistence type="predicted"/>
<keyword evidence="4" id="KW-1185">Reference proteome</keyword>
<evidence type="ECO:0000313" key="3">
    <source>
        <dbReference type="EMBL" id="KEY69408.1"/>
    </source>
</evidence>
<dbReference type="Pfam" id="PF24483">
    <property type="entry name" value="DUF7582"/>
    <property type="match status" value="1"/>
</dbReference>
<dbReference type="HOGENOM" id="CLU_025449_1_0_1"/>
<feature type="compositionally biased region" description="Polar residues" evidence="1">
    <location>
        <begin position="96"/>
        <end position="115"/>
    </location>
</feature>
<evidence type="ECO:0000313" key="4">
    <source>
        <dbReference type="Proteomes" id="UP000028045"/>
    </source>
</evidence>
<name>A0A084AVS9_STACB</name>
<evidence type="ECO:0000259" key="2">
    <source>
        <dbReference type="Pfam" id="PF24483"/>
    </source>
</evidence>
<sequence>MALKERISSPLEAGVSVLDAYHLPSHLHPALEYASNRLARKSLHITLVVVRRDYQLPSIVRPLTSPILDLPPTPTAPPAGRFDFSTPLSTIKQLVRTTRGTPDSTVNTPKSSSFGFSPPALESPTFSTRSPLSPSFSISTPPMTPSTLSSATSANPRSQLPGNSFGMRLVYASGLPVRAKRSLEDALQKAERKFNVGSEWLSPVLNPAACGFSNQLIRSSVAQQQVLYSSEGLTLVSLDRLYSVKSALASYTRTRSRMRLEDAVDELRRYILANNGCKISKADLLRAYDWLGVTNASILDLDSMYRRAYGGPDEVGGIAGMPSRPPAHLLEPRIKLGDEDELDFHDEDDVLGAKIRLTAPPKSPLRKPATPKGPLLKLQTNFESPRAVPCKIKAGTGIRNHDFTLDQPPVLPQTWNPFSIDEILGTQTLGTGDVTSPSLLSPIQGSRIPGPLTPNGYDDISPITRGEWGMLLGGSALQSGRMAAIETC</sequence>
<feature type="region of interest" description="Disordered" evidence="1">
    <location>
        <begin position="96"/>
        <end position="160"/>
    </location>
</feature>
<dbReference type="EMBL" id="KL648528">
    <property type="protein sequence ID" value="KEY69408.1"/>
    <property type="molecule type" value="Genomic_DNA"/>
</dbReference>
<accession>A0A084AVS9</accession>
<dbReference type="OrthoDB" id="5350192at2759"/>
<feature type="compositionally biased region" description="Low complexity" evidence="1">
    <location>
        <begin position="133"/>
        <end position="153"/>
    </location>
</feature>
<evidence type="ECO:0000256" key="1">
    <source>
        <dbReference type="SAM" id="MobiDB-lite"/>
    </source>
</evidence>